<keyword evidence="2" id="KW-1185">Reference proteome</keyword>
<dbReference type="AlphaFoldDB" id="A0A5C5YF37"/>
<dbReference type="EMBL" id="SJPK01000002">
    <property type="protein sequence ID" value="TWT74337.1"/>
    <property type="molecule type" value="Genomic_DNA"/>
</dbReference>
<gene>
    <name evidence="1" type="ORF">CA85_12250</name>
</gene>
<protein>
    <submittedName>
        <fullName evidence="1">Uncharacterized protein</fullName>
    </submittedName>
</protein>
<name>A0A5C5YF37_9BACT</name>
<evidence type="ECO:0000313" key="2">
    <source>
        <dbReference type="Proteomes" id="UP000318053"/>
    </source>
</evidence>
<reference evidence="1 2" key="1">
    <citation type="submission" date="2019-02" db="EMBL/GenBank/DDBJ databases">
        <title>Deep-cultivation of Planctomycetes and their phenomic and genomic characterization uncovers novel biology.</title>
        <authorList>
            <person name="Wiegand S."/>
            <person name="Jogler M."/>
            <person name="Boedeker C."/>
            <person name="Pinto D."/>
            <person name="Vollmers J."/>
            <person name="Rivas-Marin E."/>
            <person name="Kohn T."/>
            <person name="Peeters S.H."/>
            <person name="Heuer A."/>
            <person name="Rast P."/>
            <person name="Oberbeckmann S."/>
            <person name="Bunk B."/>
            <person name="Jeske O."/>
            <person name="Meyerdierks A."/>
            <person name="Storesund J.E."/>
            <person name="Kallscheuer N."/>
            <person name="Luecker S."/>
            <person name="Lage O.M."/>
            <person name="Pohl T."/>
            <person name="Merkel B.J."/>
            <person name="Hornburger P."/>
            <person name="Mueller R.-W."/>
            <person name="Bruemmer F."/>
            <person name="Labrenz M."/>
            <person name="Spormann A.M."/>
            <person name="Op Den Camp H."/>
            <person name="Overmann J."/>
            <person name="Amann R."/>
            <person name="Jetten M.S.M."/>
            <person name="Mascher T."/>
            <person name="Medema M.H."/>
            <person name="Devos D.P."/>
            <person name="Kaster A.-K."/>
            <person name="Ovreas L."/>
            <person name="Rohde M."/>
            <person name="Galperin M.Y."/>
            <person name="Jogler C."/>
        </authorList>
    </citation>
    <scope>NUCLEOTIDE SEQUENCE [LARGE SCALE GENOMIC DNA]</scope>
    <source>
        <strain evidence="1 2">CA85</strain>
    </source>
</reference>
<accession>A0A5C5YF37</accession>
<organism evidence="1 2">
    <name type="scientific">Allorhodopirellula solitaria</name>
    <dbReference type="NCBI Taxonomy" id="2527987"/>
    <lineage>
        <taxon>Bacteria</taxon>
        <taxon>Pseudomonadati</taxon>
        <taxon>Planctomycetota</taxon>
        <taxon>Planctomycetia</taxon>
        <taxon>Pirellulales</taxon>
        <taxon>Pirellulaceae</taxon>
        <taxon>Allorhodopirellula</taxon>
    </lineage>
</organism>
<dbReference type="InterPro" id="IPR019903">
    <property type="entry name" value="RIC_family"/>
</dbReference>
<sequence length="71" mass="7858">MTEPYSVWCDLDTSIPEWIIEHPETTAVFGRLHMDISCGGKSLRYVCQQNDLSPAAVLEQLHAAIARPASS</sequence>
<dbReference type="Pfam" id="PF04405">
    <property type="entry name" value="ScdA_N"/>
    <property type="match status" value="1"/>
</dbReference>
<dbReference type="OrthoDB" id="287027at2"/>
<proteinExistence type="predicted"/>
<dbReference type="Proteomes" id="UP000318053">
    <property type="component" value="Unassembled WGS sequence"/>
</dbReference>
<comment type="caution">
    <text evidence="1">The sequence shown here is derived from an EMBL/GenBank/DDBJ whole genome shotgun (WGS) entry which is preliminary data.</text>
</comment>
<evidence type="ECO:0000313" key="1">
    <source>
        <dbReference type="EMBL" id="TWT74337.1"/>
    </source>
</evidence>
<dbReference type="RefSeq" id="WP_146390325.1">
    <property type="nucleotide sequence ID" value="NZ_SJPK01000002.1"/>
</dbReference>